<evidence type="ECO:0000313" key="1">
    <source>
        <dbReference type="EMBL" id="KAF2117242.1"/>
    </source>
</evidence>
<keyword evidence="2" id="KW-1185">Reference proteome</keyword>
<dbReference type="OrthoDB" id="1022638at2759"/>
<protein>
    <submittedName>
        <fullName evidence="1">Uncharacterized protein</fullName>
    </submittedName>
</protein>
<proteinExistence type="predicted"/>
<accession>A0A6A5ZCP8</accession>
<sequence length="104" mass="11944">MMSSNYRVREKRIHESKNEHNCGGSWQTTACLSAWVLGDMLMAFDFEEYAMRHVYNVYFLLPATSSITAPAVHFGFANTVETSKLLLFMIDYRVSHFRGVVQAI</sequence>
<name>A0A6A5ZCP8_9PLEO</name>
<dbReference type="AlphaFoldDB" id="A0A6A5ZCP8"/>
<organism evidence="1 2">
    <name type="scientific">Lophiotrema nucula</name>
    <dbReference type="NCBI Taxonomy" id="690887"/>
    <lineage>
        <taxon>Eukaryota</taxon>
        <taxon>Fungi</taxon>
        <taxon>Dikarya</taxon>
        <taxon>Ascomycota</taxon>
        <taxon>Pezizomycotina</taxon>
        <taxon>Dothideomycetes</taxon>
        <taxon>Pleosporomycetidae</taxon>
        <taxon>Pleosporales</taxon>
        <taxon>Lophiotremataceae</taxon>
        <taxon>Lophiotrema</taxon>
    </lineage>
</organism>
<dbReference type="EMBL" id="ML977319">
    <property type="protein sequence ID" value="KAF2117242.1"/>
    <property type="molecule type" value="Genomic_DNA"/>
</dbReference>
<gene>
    <name evidence="1" type="ORF">BDV96DRAFT_571752</name>
</gene>
<dbReference type="Proteomes" id="UP000799770">
    <property type="component" value="Unassembled WGS sequence"/>
</dbReference>
<reference evidence="1" key="1">
    <citation type="journal article" date="2020" name="Stud. Mycol.">
        <title>101 Dothideomycetes genomes: a test case for predicting lifestyles and emergence of pathogens.</title>
        <authorList>
            <person name="Haridas S."/>
            <person name="Albert R."/>
            <person name="Binder M."/>
            <person name="Bloem J."/>
            <person name="Labutti K."/>
            <person name="Salamov A."/>
            <person name="Andreopoulos B."/>
            <person name="Baker S."/>
            <person name="Barry K."/>
            <person name="Bills G."/>
            <person name="Bluhm B."/>
            <person name="Cannon C."/>
            <person name="Castanera R."/>
            <person name="Culley D."/>
            <person name="Daum C."/>
            <person name="Ezra D."/>
            <person name="Gonzalez J."/>
            <person name="Henrissat B."/>
            <person name="Kuo A."/>
            <person name="Liang C."/>
            <person name="Lipzen A."/>
            <person name="Lutzoni F."/>
            <person name="Magnuson J."/>
            <person name="Mondo S."/>
            <person name="Nolan M."/>
            <person name="Ohm R."/>
            <person name="Pangilinan J."/>
            <person name="Park H.-J."/>
            <person name="Ramirez L."/>
            <person name="Alfaro M."/>
            <person name="Sun H."/>
            <person name="Tritt A."/>
            <person name="Yoshinaga Y."/>
            <person name="Zwiers L.-H."/>
            <person name="Turgeon B."/>
            <person name="Goodwin S."/>
            <person name="Spatafora J."/>
            <person name="Crous P."/>
            <person name="Grigoriev I."/>
        </authorList>
    </citation>
    <scope>NUCLEOTIDE SEQUENCE</scope>
    <source>
        <strain evidence="1">CBS 627.86</strain>
    </source>
</reference>
<evidence type="ECO:0000313" key="2">
    <source>
        <dbReference type="Proteomes" id="UP000799770"/>
    </source>
</evidence>